<feature type="non-terminal residue" evidence="1">
    <location>
        <position position="1"/>
    </location>
</feature>
<evidence type="ECO:0008006" key="2">
    <source>
        <dbReference type="Google" id="ProtNLM"/>
    </source>
</evidence>
<dbReference type="EMBL" id="UINC01067997">
    <property type="protein sequence ID" value="SVC00220.1"/>
    <property type="molecule type" value="Genomic_DNA"/>
</dbReference>
<sequence>ARLTSFWYMAATARIASGFPYTAPVGLRVSAKQDGRGKFVPETDPDGNLRYTVDYGNVENLNSGQLPYYARVDFRTTFQPGGSAGRWSLYFEVINLLGRDNPVALEPQLVNDPDSTVPKLVEVASQGFPRIPTVGFRLRF</sequence>
<name>A0A382IKM4_9ZZZZ</name>
<accession>A0A382IKM4</accession>
<reference evidence="1" key="1">
    <citation type="submission" date="2018-05" db="EMBL/GenBank/DDBJ databases">
        <authorList>
            <person name="Lanie J.A."/>
            <person name="Ng W.-L."/>
            <person name="Kazmierczak K.M."/>
            <person name="Andrzejewski T.M."/>
            <person name="Davidsen T.M."/>
            <person name="Wayne K.J."/>
            <person name="Tettelin H."/>
            <person name="Glass J.I."/>
            <person name="Rusch D."/>
            <person name="Podicherti R."/>
            <person name="Tsui H.-C.T."/>
            <person name="Winkler M.E."/>
        </authorList>
    </citation>
    <scope>NUCLEOTIDE SEQUENCE</scope>
</reference>
<evidence type="ECO:0000313" key="1">
    <source>
        <dbReference type="EMBL" id="SVC00220.1"/>
    </source>
</evidence>
<dbReference type="AlphaFoldDB" id="A0A382IKM4"/>
<dbReference type="SUPFAM" id="SSF56935">
    <property type="entry name" value="Porins"/>
    <property type="match status" value="1"/>
</dbReference>
<protein>
    <recommendedName>
        <fullName evidence="2">TonB-dependent receptor-like beta-barrel domain-containing protein</fullName>
    </recommendedName>
</protein>
<proteinExistence type="predicted"/>
<organism evidence="1">
    <name type="scientific">marine metagenome</name>
    <dbReference type="NCBI Taxonomy" id="408172"/>
    <lineage>
        <taxon>unclassified sequences</taxon>
        <taxon>metagenomes</taxon>
        <taxon>ecological metagenomes</taxon>
    </lineage>
</organism>
<gene>
    <name evidence="1" type="ORF">METZ01_LOCUS253074</name>
</gene>